<accession>A0AA37QBS3</accession>
<dbReference type="PRINTS" id="PR00507">
    <property type="entry name" value="N12N6MTFRASE"/>
</dbReference>
<keyword evidence="5" id="KW-0680">Restriction system</keyword>
<dbReference type="GO" id="GO:0008170">
    <property type="term" value="F:N-methyltransferase activity"/>
    <property type="evidence" value="ECO:0007669"/>
    <property type="project" value="InterPro"/>
</dbReference>
<evidence type="ECO:0000256" key="4">
    <source>
        <dbReference type="ARBA" id="ARBA00022691"/>
    </source>
</evidence>
<keyword evidence="3" id="KW-0808">Transferase</keyword>
<dbReference type="EMBL" id="BSCI01000006">
    <property type="protein sequence ID" value="GLG86769.1"/>
    <property type="molecule type" value="Genomic_DNA"/>
</dbReference>
<dbReference type="Pfam" id="PF02384">
    <property type="entry name" value="N6_Mtase"/>
    <property type="match status" value="1"/>
</dbReference>
<organism evidence="8 9">
    <name type="scientific">Coprococcus comes</name>
    <dbReference type="NCBI Taxonomy" id="410072"/>
    <lineage>
        <taxon>Bacteria</taxon>
        <taxon>Bacillati</taxon>
        <taxon>Bacillota</taxon>
        <taxon>Clostridia</taxon>
        <taxon>Lachnospirales</taxon>
        <taxon>Lachnospiraceae</taxon>
        <taxon>Coprococcus</taxon>
    </lineage>
</organism>
<protein>
    <recommendedName>
        <fullName evidence="1">site-specific DNA-methyltransferase (adenine-specific)</fullName>
        <ecNumber evidence="1">2.1.1.72</ecNumber>
    </recommendedName>
</protein>
<name>A0AA37QBS3_9FIRM</name>
<dbReference type="InterPro" id="IPR003356">
    <property type="entry name" value="DNA_methylase_A-5"/>
</dbReference>
<dbReference type="RefSeq" id="WP_055249262.1">
    <property type="nucleotide sequence ID" value="NZ_BSCI01000006.1"/>
</dbReference>
<comment type="catalytic activity">
    <reaction evidence="6">
        <text>a 2'-deoxyadenosine in DNA + S-adenosyl-L-methionine = an N(6)-methyl-2'-deoxyadenosine in DNA + S-adenosyl-L-homocysteine + H(+)</text>
        <dbReference type="Rhea" id="RHEA:15197"/>
        <dbReference type="Rhea" id="RHEA-COMP:12418"/>
        <dbReference type="Rhea" id="RHEA-COMP:12419"/>
        <dbReference type="ChEBI" id="CHEBI:15378"/>
        <dbReference type="ChEBI" id="CHEBI:57856"/>
        <dbReference type="ChEBI" id="CHEBI:59789"/>
        <dbReference type="ChEBI" id="CHEBI:90615"/>
        <dbReference type="ChEBI" id="CHEBI:90616"/>
        <dbReference type="EC" id="2.1.1.72"/>
    </reaction>
</comment>
<dbReference type="GO" id="GO:0003677">
    <property type="term" value="F:DNA binding"/>
    <property type="evidence" value="ECO:0007669"/>
    <property type="project" value="InterPro"/>
</dbReference>
<evidence type="ECO:0000256" key="3">
    <source>
        <dbReference type="ARBA" id="ARBA00022679"/>
    </source>
</evidence>
<evidence type="ECO:0000256" key="5">
    <source>
        <dbReference type="ARBA" id="ARBA00022747"/>
    </source>
</evidence>
<proteinExistence type="predicted"/>
<keyword evidence="4" id="KW-0949">S-adenosyl-L-methionine</keyword>
<evidence type="ECO:0000313" key="8">
    <source>
        <dbReference type="EMBL" id="GLG86769.1"/>
    </source>
</evidence>
<keyword evidence="2" id="KW-0489">Methyltransferase</keyword>
<comment type="caution">
    <text evidence="8">The sequence shown here is derived from an EMBL/GenBank/DDBJ whole genome shotgun (WGS) entry which is preliminary data.</text>
</comment>
<dbReference type="EC" id="2.1.1.72" evidence="1"/>
<dbReference type="GO" id="GO:0032259">
    <property type="term" value="P:methylation"/>
    <property type="evidence" value="ECO:0007669"/>
    <property type="project" value="UniProtKB-KW"/>
</dbReference>
<dbReference type="GO" id="GO:0009307">
    <property type="term" value="P:DNA restriction-modification system"/>
    <property type="evidence" value="ECO:0007669"/>
    <property type="project" value="UniProtKB-KW"/>
</dbReference>
<evidence type="ECO:0000256" key="6">
    <source>
        <dbReference type="ARBA" id="ARBA00047942"/>
    </source>
</evidence>
<dbReference type="InterPro" id="IPR029063">
    <property type="entry name" value="SAM-dependent_MTases_sf"/>
</dbReference>
<evidence type="ECO:0000259" key="7">
    <source>
        <dbReference type="Pfam" id="PF02384"/>
    </source>
</evidence>
<dbReference type="Proteomes" id="UP001145109">
    <property type="component" value="Unassembled WGS sequence"/>
</dbReference>
<evidence type="ECO:0000256" key="2">
    <source>
        <dbReference type="ARBA" id="ARBA00022603"/>
    </source>
</evidence>
<dbReference type="PANTHER" id="PTHR42933:SF1">
    <property type="entry name" value="SITE-SPECIFIC DNA-METHYLTRANSFERASE (ADENINE-SPECIFIC)"/>
    <property type="match status" value="1"/>
</dbReference>
<feature type="domain" description="DNA methylase adenine-specific" evidence="7">
    <location>
        <begin position="272"/>
        <end position="413"/>
    </location>
</feature>
<evidence type="ECO:0000313" key="9">
    <source>
        <dbReference type="Proteomes" id="UP001145109"/>
    </source>
</evidence>
<sequence length="610" mass="69840">MAKKLTEDAVRDKARDILGFKDKDGVRSGVGQLTTFNQLGFAGVADKPDGWYLPDNHADTAIVLETKASYITLGDKQVDEVLKNVKIVQEQYGNVVGILYNGDDTRVFKGEIEFQGNGSNILHNLEYYISLFNKEHIDKEYIYELTAKINNCLHFEFGIKNLYHRMIFTACALVAKRYDALMVKGMDYSEFHNAILNCLNKELMRDKRQNQKLSLLSDVFSEIRMNLNVDSEDAKEQQRVKDLIGQFIDWVSDISDCLNSDAWRGEDVMGIFFNEFNRYKKKSEAGQIFTPEHITDFMYRILEVNKDDRVLDACCGSGGFLVKAMANMIQEAGGLQTDKAKEIKSSQLFGIEYDREIYALACANMLIHKDGKTNLEQMDARTETSGKWIAKQNVTKVLMNPPYENKYGCMKIVENVLDNVPAHTMCGFVLPDKKLEKASKAQMKRILKHHRLRKVIKLPEDVFFNVGVTTSVFIFETGIPQDKNEFFACWMESDGLATVKNKGRHDVYNKWSAIEDKWVDIVMKQSGDDTCQWVNPEEHLSYQMPQKPFEIFEEDFRKTAMDYIMFQKGIDTKDFGEKLLERAMYSSCVSADDDVVTVTMQKGDDSDGKD</sequence>
<reference evidence="8" key="1">
    <citation type="submission" date="2022-09" db="EMBL/GenBank/DDBJ databases">
        <title>Draft genome sequence of Coprococcus comes strain 31264.</title>
        <authorList>
            <person name="Atsushi H."/>
            <person name="Moriya O."/>
            <person name="Mitsuo S."/>
        </authorList>
    </citation>
    <scope>NUCLEOTIDE SEQUENCE</scope>
    <source>
        <strain evidence="8">JCM 31264</strain>
    </source>
</reference>
<dbReference type="AlphaFoldDB" id="A0AA37QBS3"/>
<reference evidence="8" key="2">
    <citation type="submission" date="2022-11" db="EMBL/GenBank/DDBJ databases">
        <title>Draft genome sequence of Coprococcus comes strain 31264.</title>
        <authorList>
            <person name="Hisatomi A."/>
            <person name="Ohkuma M."/>
            <person name="Sakamoto M."/>
        </authorList>
    </citation>
    <scope>NUCLEOTIDE SEQUENCE</scope>
    <source>
        <strain evidence="8">JCM 31264</strain>
    </source>
</reference>
<gene>
    <name evidence="8" type="ORF">comes_13140</name>
</gene>
<evidence type="ECO:0000256" key="1">
    <source>
        <dbReference type="ARBA" id="ARBA00011900"/>
    </source>
</evidence>
<dbReference type="Gene3D" id="3.40.50.150">
    <property type="entry name" value="Vaccinia Virus protein VP39"/>
    <property type="match status" value="1"/>
</dbReference>
<dbReference type="CDD" id="cd02440">
    <property type="entry name" value="AdoMet_MTases"/>
    <property type="match status" value="1"/>
</dbReference>
<dbReference type="GO" id="GO:0009007">
    <property type="term" value="F:site-specific DNA-methyltransferase (adenine-specific) activity"/>
    <property type="evidence" value="ECO:0007669"/>
    <property type="project" value="UniProtKB-EC"/>
</dbReference>
<dbReference type="PANTHER" id="PTHR42933">
    <property type="entry name" value="SLR6095 PROTEIN"/>
    <property type="match status" value="1"/>
</dbReference>
<dbReference type="SUPFAM" id="SSF53335">
    <property type="entry name" value="S-adenosyl-L-methionine-dependent methyltransferases"/>
    <property type="match status" value="1"/>
</dbReference>
<dbReference type="InterPro" id="IPR051537">
    <property type="entry name" value="DNA_Adenine_Mtase"/>
</dbReference>